<dbReference type="Proteomes" id="UP001497535">
    <property type="component" value="Unassembled WGS sequence"/>
</dbReference>
<accession>A0ACB0Y4S3</accession>
<sequence>MLWTFLEVSWSLSRGQVYAYTHLVGEKVSQSVQQEQQLAGEMTFDLTISSASAFTMNFSKEKSFNATEDAACVPAKDPIVKPVTWKITDGDHIGKQLLVFSLLRQNATFVYPGGQRSGSPNGPYCELFVQFVSFRFLPSCSSV</sequence>
<protein>
    <submittedName>
        <fullName evidence="1">Uncharacterized protein</fullName>
    </submittedName>
</protein>
<keyword evidence="2" id="KW-1185">Reference proteome</keyword>
<proteinExistence type="predicted"/>
<evidence type="ECO:0000313" key="1">
    <source>
        <dbReference type="EMBL" id="CAK5030839.1"/>
    </source>
</evidence>
<organism evidence="1 2">
    <name type="scientific">Meloidogyne enterolobii</name>
    <name type="common">Root-knot nematode worm</name>
    <name type="synonym">Meloidogyne mayaguensis</name>
    <dbReference type="NCBI Taxonomy" id="390850"/>
    <lineage>
        <taxon>Eukaryota</taxon>
        <taxon>Metazoa</taxon>
        <taxon>Ecdysozoa</taxon>
        <taxon>Nematoda</taxon>
        <taxon>Chromadorea</taxon>
        <taxon>Rhabditida</taxon>
        <taxon>Tylenchina</taxon>
        <taxon>Tylenchomorpha</taxon>
        <taxon>Tylenchoidea</taxon>
        <taxon>Meloidogynidae</taxon>
        <taxon>Meloidogyninae</taxon>
        <taxon>Meloidogyne</taxon>
    </lineage>
</organism>
<reference evidence="1" key="1">
    <citation type="submission" date="2023-11" db="EMBL/GenBank/DDBJ databases">
        <authorList>
            <person name="Poullet M."/>
        </authorList>
    </citation>
    <scope>NUCLEOTIDE SEQUENCE</scope>
    <source>
        <strain evidence="1">E1834</strain>
    </source>
</reference>
<comment type="caution">
    <text evidence="1">The sequence shown here is derived from an EMBL/GenBank/DDBJ whole genome shotgun (WGS) entry which is preliminary data.</text>
</comment>
<dbReference type="EMBL" id="CAVMJV010000005">
    <property type="protein sequence ID" value="CAK5030839.1"/>
    <property type="molecule type" value="Genomic_DNA"/>
</dbReference>
<evidence type="ECO:0000313" key="2">
    <source>
        <dbReference type="Proteomes" id="UP001497535"/>
    </source>
</evidence>
<gene>
    <name evidence="1" type="ORF">MENTE1834_LOCUS7336</name>
</gene>
<name>A0ACB0Y4S3_MELEN</name>